<dbReference type="RefSeq" id="WP_094885120.1">
    <property type="nucleotide sequence ID" value="NZ_NPMS01000002.1"/>
</dbReference>
<reference evidence="1 2" key="1">
    <citation type="submission" date="2017-08" db="EMBL/GenBank/DDBJ databases">
        <title>Virgibacillus indicus sp. nov. and Virgibacillus profoundi sp. nov, two moderately halophilic bacteria isolated from marine sediment by using the Microfluidic Streak Plate.</title>
        <authorList>
            <person name="Xu B."/>
            <person name="Hu B."/>
            <person name="Wang J."/>
            <person name="Zhu Y."/>
            <person name="Huang L."/>
            <person name="Du W."/>
            <person name="Huang Y."/>
        </authorList>
    </citation>
    <scope>NUCLEOTIDE SEQUENCE [LARGE SCALE GENOMIC DNA]</scope>
    <source>
        <strain evidence="1 2">IO3-P2-C2</strain>
    </source>
</reference>
<name>A0A265NCE5_9BACI</name>
<protein>
    <recommendedName>
        <fullName evidence="3">LRAT domain-containing protein</fullName>
    </recommendedName>
</protein>
<dbReference type="OrthoDB" id="2080087at2"/>
<sequence length="165" mass="19366">MTDDPIHQYPYTQVLMKPGDIIYSHKIALSSFMVGHTGIVGENYRIYHVNRWGKKGHSDSMPMYLSRHQKGERLTILRNENEEAARKAALWAKQNIEKVKKYTFTRDLADFELNYCSKYIWQAYYFANEDKIDLTGRGFDSTSKKYVTPTQIYKSFKKIGSFINK</sequence>
<evidence type="ECO:0000313" key="2">
    <source>
        <dbReference type="Proteomes" id="UP000216498"/>
    </source>
</evidence>
<dbReference type="EMBL" id="NPMS01000002">
    <property type="protein sequence ID" value="OZU89491.1"/>
    <property type="molecule type" value="Genomic_DNA"/>
</dbReference>
<comment type="caution">
    <text evidence="1">The sequence shown here is derived from an EMBL/GenBank/DDBJ whole genome shotgun (WGS) entry which is preliminary data.</text>
</comment>
<accession>A0A265NCE5</accession>
<dbReference type="Gene3D" id="3.90.1720.10">
    <property type="entry name" value="endopeptidase domain like (from Nostoc punctiforme)"/>
    <property type="match status" value="1"/>
</dbReference>
<evidence type="ECO:0000313" key="1">
    <source>
        <dbReference type="EMBL" id="OZU89491.1"/>
    </source>
</evidence>
<dbReference type="SUPFAM" id="SSF54001">
    <property type="entry name" value="Cysteine proteinases"/>
    <property type="match status" value="1"/>
</dbReference>
<organism evidence="1 2">
    <name type="scientific">Virgibacillus indicus</name>
    <dbReference type="NCBI Taxonomy" id="2024554"/>
    <lineage>
        <taxon>Bacteria</taxon>
        <taxon>Bacillati</taxon>
        <taxon>Bacillota</taxon>
        <taxon>Bacilli</taxon>
        <taxon>Bacillales</taxon>
        <taxon>Bacillaceae</taxon>
        <taxon>Virgibacillus</taxon>
    </lineage>
</organism>
<gene>
    <name evidence="1" type="ORF">CIL03_07215</name>
</gene>
<dbReference type="InterPro" id="IPR038765">
    <property type="entry name" value="Papain-like_cys_pep_sf"/>
</dbReference>
<keyword evidence="2" id="KW-1185">Reference proteome</keyword>
<dbReference type="Proteomes" id="UP000216498">
    <property type="component" value="Unassembled WGS sequence"/>
</dbReference>
<evidence type="ECO:0008006" key="3">
    <source>
        <dbReference type="Google" id="ProtNLM"/>
    </source>
</evidence>
<dbReference type="AlphaFoldDB" id="A0A265NCE5"/>
<proteinExistence type="predicted"/>